<dbReference type="InterPro" id="IPR048491">
    <property type="entry name" value="XMAP215_CLASP_TOG"/>
</dbReference>
<dbReference type="SUPFAM" id="SSF48371">
    <property type="entry name" value="ARM repeat"/>
    <property type="match status" value="3"/>
</dbReference>
<feature type="region of interest" description="Disordered" evidence="15">
    <location>
        <begin position="805"/>
        <end position="827"/>
    </location>
</feature>
<dbReference type="KEGG" id="tca:659068"/>
<evidence type="ECO:0000256" key="3">
    <source>
        <dbReference type="ARBA" id="ARBA00004647"/>
    </source>
</evidence>
<feature type="domain" description="TOG" evidence="16">
    <location>
        <begin position="1157"/>
        <end position="1394"/>
    </location>
</feature>
<keyword evidence="9" id="KW-0995">Kinetochore</keyword>
<feature type="repeat" description="HEAT" evidence="14">
    <location>
        <begin position="440"/>
        <end position="475"/>
    </location>
</feature>
<feature type="compositionally biased region" description="Acidic residues" evidence="15">
    <location>
        <begin position="1408"/>
        <end position="1424"/>
    </location>
</feature>
<dbReference type="InterPro" id="IPR021133">
    <property type="entry name" value="HEAT_type_2"/>
</dbReference>
<evidence type="ECO:0000256" key="15">
    <source>
        <dbReference type="SAM" id="MobiDB-lite"/>
    </source>
</evidence>
<evidence type="ECO:0000256" key="12">
    <source>
        <dbReference type="ARBA" id="ARBA00023328"/>
    </source>
</evidence>
<feature type="region of interest" description="Disordered" evidence="15">
    <location>
        <begin position="512"/>
        <end position="553"/>
    </location>
</feature>
<dbReference type="GO" id="GO:0046785">
    <property type="term" value="P:microtubule polymerization"/>
    <property type="evidence" value="ECO:0000318"/>
    <property type="project" value="GO_Central"/>
</dbReference>
<feature type="region of interest" description="Disordered" evidence="15">
    <location>
        <begin position="231"/>
        <end position="268"/>
    </location>
</feature>
<dbReference type="PhylomeDB" id="D6WD03"/>
<dbReference type="InterPro" id="IPR016024">
    <property type="entry name" value="ARM-type_fold"/>
</dbReference>
<dbReference type="Gene3D" id="1.25.10.10">
    <property type="entry name" value="Leucine-rich Repeat Variant"/>
    <property type="match status" value="5"/>
</dbReference>
<organism evidence="17 18">
    <name type="scientific">Tribolium castaneum</name>
    <name type="common">Red flour beetle</name>
    <dbReference type="NCBI Taxonomy" id="7070"/>
    <lineage>
        <taxon>Eukaryota</taxon>
        <taxon>Metazoa</taxon>
        <taxon>Ecdysozoa</taxon>
        <taxon>Arthropoda</taxon>
        <taxon>Hexapoda</taxon>
        <taxon>Insecta</taxon>
        <taxon>Pterygota</taxon>
        <taxon>Neoptera</taxon>
        <taxon>Endopterygota</taxon>
        <taxon>Coleoptera</taxon>
        <taxon>Polyphaga</taxon>
        <taxon>Cucujiformia</taxon>
        <taxon>Tenebrionidae</taxon>
        <taxon>Tenebrionidae incertae sedis</taxon>
        <taxon>Tribolium</taxon>
    </lineage>
</organism>
<dbReference type="FunFam" id="1.25.10.10:FF:000050">
    <property type="entry name" value="Cytoskeleton-associated protein 5 isoform X1"/>
    <property type="match status" value="1"/>
</dbReference>
<evidence type="ECO:0000256" key="9">
    <source>
        <dbReference type="ARBA" id="ARBA00022838"/>
    </source>
</evidence>
<evidence type="ECO:0000256" key="14">
    <source>
        <dbReference type="PROSITE-ProRule" id="PRU00103"/>
    </source>
</evidence>
<dbReference type="GO" id="GO:0030951">
    <property type="term" value="P:establishment or maintenance of microtubule cytoskeleton polarity"/>
    <property type="evidence" value="ECO:0000318"/>
    <property type="project" value="GO_Central"/>
</dbReference>
<dbReference type="HOGENOM" id="CLU_000539_2_1_1"/>
<dbReference type="Proteomes" id="UP000007266">
    <property type="component" value="Linkage group 2"/>
</dbReference>
<evidence type="ECO:0000256" key="2">
    <source>
        <dbReference type="ARBA" id="ARBA00004629"/>
    </source>
</evidence>
<feature type="domain" description="TOG" evidence="16">
    <location>
        <begin position="1"/>
        <end position="226"/>
    </location>
</feature>
<keyword evidence="18" id="KW-1185">Reference proteome</keyword>
<dbReference type="FunFam" id="1.25.10.10:FF:000063">
    <property type="entry name" value="Putative cytoskeleton-associated protein 5"/>
    <property type="match status" value="1"/>
</dbReference>
<dbReference type="GO" id="GO:0051301">
    <property type="term" value="P:cell division"/>
    <property type="evidence" value="ECO:0007669"/>
    <property type="project" value="UniProtKB-KW"/>
</dbReference>
<dbReference type="PANTHER" id="PTHR12609">
    <property type="entry name" value="MICROTUBULE ASSOCIATED PROTEIN XMAP215"/>
    <property type="match status" value="1"/>
</dbReference>
<comment type="subcellular location">
    <subcellularLocation>
        <location evidence="2">Chromosome</location>
        <location evidence="2">Centromere</location>
        <location evidence="2">Kinetochore</location>
    </subcellularLocation>
    <subcellularLocation>
        <location evidence="1">Cytoplasm</location>
        <location evidence="1">Cytoskeleton</location>
        <location evidence="1">Microtubule organizing center</location>
        <location evidence="1">Centrosome</location>
    </subcellularLocation>
    <subcellularLocation>
        <location evidence="3">Cytoplasm</location>
        <location evidence="3">Cytoskeleton</location>
        <location evidence="3">Spindle pole</location>
    </subcellularLocation>
</comment>
<feature type="compositionally biased region" description="Acidic residues" evidence="15">
    <location>
        <begin position="244"/>
        <end position="268"/>
    </location>
</feature>
<name>D6WD03_TRICA</name>
<keyword evidence="8" id="KW-0498">Mitosis</keyword>
<evidence type="ECO:0000256" key="5">
    <source>
        <dbReference type="ARBA" id="ARBA00022490"/>
    </source>
</evidence>
<accession>D6WD03</accession>
<feature type="domain" description="TOG" evidence="16">
    <location>
        <begin position="572"/>
        <end position="803"/>
    </location>
</feature>
<dbReference type="OrthoDB" id="205662at2759"/>
<dbReference type="EMBL" id="KQ971311">
    <property type="protein sequence ID" value="EEZ99362.1"/>
    <property type="molecule type" value="Genomic_DNA"/>
</dbReference>
<evidence type="ECO:0000256" key="11">
    <source>
        <dbReference type="ARBA" id="ARBA00023306"/>
    </source>
</evidence>
<dbReference type="PROSITE" id="PS50077">
    <property type="entry name" value="HEAT_REPEAT"/>
    <property type="match status" value="1"/>
</dbReference>
<keyword evidence="11" id="KW-0131">Cell cycle</keyword>
<evidence type="ECO:0000313" key="17">
    <source>
        <dbReference type="EMBL" id="EEZ99362.1"/>
    </source>
</evidence>
<evidence type="ECO:0000256" key="13">
    <source>
        <dbReference type="ARBA" id="ARBA00025722"/>
    </source>
</evidence>
<sequence length="1908" mass="214440">MEDEEYKKLPIEERCVHKLWQARKNGYEEVAKLFRQIDDDKSPEFGKYLGLVKKFVLDSHAVGQEKGLEATLAFVENYAHAGKTVGEVMSGVVTKCIAAPKNRTKELAVQVILMYIEIEKGEVVQEELLKGMEQKNPKIVVACISAFTVALREFGTKIINVKPLVKKIPDLFSDREKAVRDEARLMTIEIYRWIGNALRPQLNSLKPVQISELEAEFAKIDGQKAVPQRYIRSQQQKQAVPAGDAEEIDAGESEDVPDDDESPDMDPYELADPVDILSKLPKDFYEKIEAKKWQERKEALEILEKLVQTPKLQSGDYGDLVRALKKMIEKDSNVVVVALAGRCLAAIAGGLKKRFQPYAGACVPSLLEKFKEKKQNVVIAIKEAIDVIYLTTSLEAILEDVIEALGNKNPSVKAETSYFLARAFTKTQPSVINKKMLKALSTPLLKNINESDPTVRDSAAEALGILMKLVGEKAIGPFLVELEKDTLKMTKIKECCEKAVITVKIAAVKKERPTTAPTKTAAPSKPVKAAPTPKSAPTKPTSAPKKKAPAINSATVVRPKGKNAAKKTAIEKELSDEQVDELVSFIPTDVINQMSDASYKIRLAAVKQYFDAIKALGPDIPTQALVKCLSRKPGLKDTNFQVLQSRIEIVKYLAENSTFSATTANICINDIIDKFGDAKNGALVRETVSAIAEATSLSFVSSIVVESALNQKNPKVTIESLAWLSDAIKEFGFNDLNTKVLIESGKKCLASSNPGVRQAAITFCGVLYLYIQNPLYTYFENEKAALRDQITVEFEKYQGVKPPTPTRGIAKCSSSNSLDNLDDNNETEEETTAKNMQDLLPRVDISAQITESLLNDLEDKNWKVRTETLTKIQQIIQDAKFIKPNLGDLPQSLNRRMADSNKQVAQTALNICEMIAKSMGAPSKQYIKVFFPMFLRSLGDIKPQMRTAAKDAINAYVEQCGYKEFFENEMIFDGLKSGTPQLKVELWDWLAEILPKIPVKSIPKEELVVCIPLLYSHLEDRLHDIRANSQKAILGIMIHVGYETMLKQIEKLKPGSQLDVRKKLDNERANLPMQPAPKKTVEKEEKVVRGTKPVANSKNAVKPKGAASTTKVTTNKKKDEDIDTSPLMVVNNMKHQRTIDESKLKVLKWNFTTPREEFVELLRDQMTAANVNKTLISNMFHNDFGYHIKALDSLMEDLNDNSAALIANLDLILKWLTLRFFDTNPSVVFKGLEYLHSVFNVLIESNYRLLENEASAFLPYLVIKIGDAKFCSGVRSLLKQVCHVYPVARLFTYIMEGVKSKNARQRAECLEAMGSIIQDHGIGVCGSSPAVVLKEVAKQISDKDKSVRNAALNCMVEAYHILGDKVYKMIGNILGKDLALLEGRIKHSKRPVKPVEIIPQIKEQEIVSVEDNEPEPNEEEDEDQLPPVVMPPKTVREIHEPTGPFTLDTELLEKLDKLLAPVHLTEAKTFDLDFLKDDVNIPTLSAADIRAKIMPLSPPKPLDPVIPISSLGGLQQKNAKKQDPVLSYLQQITSPDLNIALKGLQQIIDYFQHASHKDMEHEDDFVRAIIVQLKYLRNQEPVEDSEIPKIYRCILTSIDAFYRKGVRKQVSTESLKEIVDQLIHVLVSRKLENCADGDAYIRVINLHCVKIIEKSDHTRIICALIKLIHECIRNDSPDRHTELVMKCLWRVIKLMPDWGEELDYDSVLLELHNFLKEFPSTWWKNKPVDTTLRTIKTILHSSVKIKGGSIVCHFGKIPNPSESEIESYILKLLKSMKLEAVQQPPPQPQRISFSRATHTMLTEIFQKIGNKDATKEGLNLLYDFMQQHPEADIEPFLKKSSKFFQDYIQNGLQEIEKSRKTTREKVEEKVAEAITGSVEAEENRGPEYWEKRLQAWKKIVDDKDVGDQ</sequence>
<dbReference type="FunFam" id="1.25.10.10:FF:000068">
    <property type="entry name" value="cytoskeleton-associated protein 5 isoform X1"/>
    <property type="match status" value="1"/>
</dbReference>
<dbReference type="FunFam" id="1.25.10.10:FF:000052">
    <property type="entry name" value="Cytoskeleton associated protein 5"/>
    <property type="match status" value="1"/>
</dbReference>
<feature type="compositionally biased region" description="Low complexity" evidence="15">
    <location>
        <begin position="514"/>
        <end position="543"/>
    </location>
</feature>
<dbReference type="STRING" id="7070.D6WD03"/>
<evidence type="ECO:0000256" key="8">
    <source>
        <dbReference type="ARBA" id="ARBA00022776"/>
    </source>
</evidence>
<dbReference type="InterPro" id="IPR045110">
    <property type="entry name" value="XMAP215"/>
</dbReference>
<reference evidence="17 18" key="1">
    <citation type="journal article" date="2008" name="Nature">
        <title>The genome of the model beetle and pest Tribolium castaneum.</title>
        <authorList>
            <consortium name="Tribolium Genome Sequencing Consortium"/>
            <person name="Richards S."/>
            <person name="Gibbs R.A."/>
            <person name="Weinstock G.M."/>
            <person name="Brown S.J."/>
            <person name="Denell R."/>
            <person name="Beeman R.W."/>
            <person name="Gibbs R."/>
            <person name="Beeman R.W."/>
            <person name="Brown S.J."/>
            <person name="Bucher G."/>
            <person name="Friedrich M."/>
            <person name="Grimmelikhuijzen C.J."/>
            <person name="Klingler M."/>
            <person name="Lorenzen M."/>
            <person name="Richards S."/>
            <person name="Roth S."/>
            <person name="Schroder R."/>
            <person name="Tautz D."/>
            <person name="Zdobnov E.M."/>
            <person name="Muzny D."/>
            <person name="Gibbs R.A."/>
            <person name="Weinstock G.M."/>
            <person name="Attaway T."/>
            <person name="Bell S."/>
            <person name="Buhay C.J."/>
            <person name="Chandrabose M.N."/>
            <person name="Chavez D."/>
            <person name="Clerk-Blankenburg K.P."/>
            <person name="Cree A."/>
            <person name="Dao M."/>
            <person name="Davis C."/>
            <person name="Chacko J."/>
            <person name="Dinh H."/>
            <person name="Dugan-Rocha S."/>
            <person name="Fowler G."/>
            <person name="Garner T.T."/>
            <person name="Garnes J."/>
            <person name="Gnirke A."/>
            <person name="Hawes A."/>
            <person name="Hernandez J."/>
            <person name="Hines S."/>
            <person name="Holder M."/>
            <person name="Hume J."/>
            <person name="Jhangiani S.N."/>
            <person name="Joshi V."/>
            <person name="Khan Z.M."/>
            <person name="Jackson L."/>
            <person name="Kovar C."/>
            <person name="Kowis A."/>
            <person name="Lee S."/>
            <person name="Lewis L.R."/>
            <person name="Margolis J."/>
            <person name="Morgan M."/>
            <person name="Nazareth L.V."/>
            <person name="Nguyen N."/>
            <person name="Okwuonu G."/>
            <person name="Parker D."/>
            <person name="Richards S."/>
            <person name="Ruiz S.J."/>
            <person name="Santibanez J."/>
            <person name="Savard J."/>
            <person name="Scherer S.E."/>
            <person name="Schneider B."/>
            <person name="Sodergren E."/>
            <person name="Tautz D."/>
            <person name="Vattahil S."/>
            <person name="Villasana D."/>
            <person name="White C.S."/>
            <person name="Wright R."/>
            <person name="Park Y."/>
            <person name="Beeman R.W."/>
            <person name="Lord J."/>
            <person name="Oppert B."/>
            <person name="Lorenzen M."/>
            <person name="Brown S."/>
            <person name="Wang L."/>
            <person name="Savard J."/>
            <person name="Tautz D."/>
            <person name="Richards S."/>
            <person name="Weinstock G."/>
            <person name="Gibbs R.A."/>
            <person name="Liu Y."/>
            <person name="Worley K."/>
            <person name="Weinstock G."/>
            <person name="Elsik C.G."/>
            <person name="Reese J.T."/>
            <person name="Elhaik E."/>
            <person name="Landan G."/>
            <person name="Graur D."/>
            <person name="Arensburger P."/>
            <person name="Atkinson P."/>
            <person name="Beeman R.W."/>
            <person name="Beidler J."/>
            <person name="Brown S.J."/>
            <person name="Demuth J.P."/>
            <person name="Drury D.W."/>
            <person name="Du Y.Z."/>
            <person name="Fujiwara H."/>
            <person name="Lorenzen M."/>
            <person name="Maselli V."/>
            <person name="Osanai M."/>
            <person name="Park Y."/>
            <person name="Robertson H.M."/>
            <person name="Tu Z."/>
            <person name="Wang J.J."/>
            <person name="Wang S."/>
            <person name="Richards S."/>
            <person name="Song H."/>
            <person name="Zhang L."/>
            <person name="Sodergren E."/>
            <person name="Werner D."/>
            <person name="Stanke M."/>
            <person name="Morgenstern B."/>
            <person name="Solovyev V."/>
            <person name="Kosarev P."/>
            <person name="Brown G."/>
            <person name="Chen H.C."/>
            <person name="Ermolaeva O."/>
            <person name="Hlavina W."/>
            <person name="Kapustin Y."/>
            <person name="Kiryutin B."/>
            <person name="Kitts P."/>
            <person name="Maglott D."/>
            <person name="Pruitt K."/>
            <person name="Sapojnikov V."/>
            <person name="Souvorov A."/>
            <person name="Mackey A.J."/>
            <person name="Waterhouse R.M."/>
            <person name="Wyder S."/>
            <person name="Zdobnov E.M."/>
            <person name="Zdobnov E.M."/>
            <person name="Wyder S."/>
            <person name="Kriventseva E.V."/>
            <person name="Kadowaki T."/>
            <person name="Bork P."/>
            <person name="Aranda M."/>
            <person name="Bao R."/>
            <person name="Beermann A."/>
            <person name="Berns N."/>
            <person name="Bolognesi R."/>
            <person name="Bonneton F."/>
            <person name="Bopp D."/>
            <person name="Brown S.J."/>
            <person name="Bucher G."/>
            <person name="Butts T."/>
            <person name="Chaumot A."/>
            <person name="Denell R.E."/>
            <person name="Ferrier D.E."/>
            <person name="Friedrich M."/>
            <person name="Gordon C.M."/>
            <person name="Jindra M."/>
            <person name="Klingler M."/>
            <person name="Lan Q."/>
            <person name="Lattorff H.M."/>
            <person name="Laudet V."/>
            <person name="von Levetsow C."/>
            <person name="Liu Z."/>
            <person name="Lutz R."/>
            <person name="Lynch J.A."/>
            <person name="da Fonseca R.N."/>
            <person name="Posnien N."/>
            <person name="Reuter R."/>
            <person name="Roth S."/>
            <person name="Savard J."/>
            <person name="Schinko J.B."/>
            <person name="Schmitt C."/>
            <person name="Schoppmeier M."/>
            <person name="Schroder R."/>
            <person name="Shippy T.D."/>
            <person name="Simonnet F."/>
            <person name="Marques-Souza H."/>
            <person name="Tautz D."/>
            <person name="Tomoyasu Y."/>
            <person name="Trauner J."/>
            <person name="Van der Zee M."/>
            <person name="Vervoort M."/>
            <person name="Wittkopp N."/>
            <person name="Wimmer E.A."/>
            <person name="Yang X."/>
            <person name="Jones A.K."/>
            <person name="Sattelle D.B."/>
            <person name="Ebert P.R."/>
            <person name="Nelson D."/>
            <person name="Scott J.G."/>
            <person name="Beeman R.W."/>
            <person name="Muthukrishnan S."/>
            <person name="Kramer K.J."/>
            <person name="Arakane Y."/>
            <person name="Beeman R.W."/>
            <person name="Zhu Q."/>
            <person name="Hogenkamp D."/>
            <person name="Dixit R."/>
            <person name="Oppert B."/>
            <person name="Jiang H."/>
            <person name="Zou Z."/>
            <person name="Marshall J."/>
            <person name="Elpidina E."/>
            <person name="Vinokurov K."/>
            <person name="Oppert C."/>
            <person name="Zou Z."/>
            <person name="Evans J."/>
            <person name="Lu Z."/>
            <person name="Zhao P."/>
            <person name="Sumathipala N."/>
            <person name="Altincicek B."/>
            <person name="Vilcinskas A."/>
            <person name="Williams M."/>
            <person name="Hultmark D."/>
            <person name="Hetru C."/>
            <person name="Jiang H."/>
            <person name="Grimmelikhuijzen C.J."/>
            <person name="Hauser F."/>
            <person name="Cazzamali G."/>
            <person name="Williamson M."/>
            <person name="Park Y."/>
            <person name="Li B."/>
            <person name="Tanaka Y."/>
            <person name="Predel R."/>
            <person name="Neupert S."/>
            <person name="Schachtner J."/>
            <person name="Verleyen P."/>
            <person name="Raible F."/>
            <person name="Bork P."/>
            <person name="Friedrich M."/>
            <person name="Walden K.K."/>
            <person name="Robertson H.M."/>
            <person name="Angeli S."/>
            <person name="Foret S."/>
            <person name="Bucher G."/>
            <person name="Schuetz S."/>
            <person name="Maleszka R."/>
            <person name="Wimmer E.A."/>
            <person name="Beeman R.W."/>
            <person name="Lorenzen M."/>
            <person name="Tomoyasu Y."/>
            <person name="Miller S.C."/>
            <person name="Grossmann D."/>
            <person name="Bucher G."/>
        </authorList>
    </citation>
    <scope>NUCLEOTIDE SEQUENCE [LARGE SCALE GENOMIC DNA]</scope>
    <source>
        <strain evidence="17 18">Georgia GA2</strain>
    </source>
</reference>
<keyword evidence="6" id="KW-0132">Cell division</keyword>
<dbReference type="SMART" id="SM01349">
    <property type="entry name" value="TOG"/>
    <property type="match status" value="5"/>
</dbReference>
<protein>
    <submittedName>
        <fullName evidence="17">Mini spindles</fullName>
    </submittedName>
</protein>
<feature type="domain" description="TOG" evidence="16">
    <location>
        <begin position="269"/>
        <end position="509"/>
    </location>
</feature>
<keyword evidence="5" id="KW-0963">Cytoplasm</keyword>
<dbReference type="OMA" id="NWKERKE"/>
<proteinExistence type="inferred from homology"/>
<reference evidence="17 18" key="2">
    <citation type="journal article" date="2010" name="Nucleic Acids Res.">
        <title>BeetleBase in 2010: revisions to provide comprehensive genomic information for Tribolium castaneum.</title>
        <authorList>
            <person name="Kim H.S."/>
            <person name="Murphy T."/>
            <person name="Xia J."/>
            <person name="Caragea D."/>
            <person name="Park Y."/>
            <person name="Beeman R.W."/>
            <person name="Lorenzen M.D."/>
            <person name="Butcher S."/>
            <person name="Manak J.R."/>
            <person name="Brown S.J."/>
        </authorList>
    </citation>
    <scope>GENOME REANNOTATION</scope>
    <source>
        <strain evidence="17 18">Georgia GA2</strain>
    </source>
</reference>
<feature type="region of interest" description="Disordered" evidence="15">
    <location>
        <begin position="1408"/>
        <end position="1428"/>
    </location>
</feature>
<dbReference type="GO" id="GO:0061863">
    <property type="term" value="F:microtubule plus end polymerase"/>
    <property type="evidence" value="ECO:0000318"/>
    <property type="project" value="GO_Central"/>
</dbReference>
<dbReference type="GO" id="GO:0051231">
    <property type="term" value="P:spindle elongation"/>
    <property type="evidence" value="ECO:0007669"/>
    <property type="project" value="UniProtKB-ARBA"/>
</dbReference>
<dbReference type="GO" id="GO:0051010">
    <property type="term" value="F:microtubule plus-end binding"/>
    <property type="evidence" value="ECO:0007669"/>
    <property type="project" value="InterPro"/>
</dbReference>
<evidence type="ECO:0000313" key="18">
    <source>
        <dbReference type="Proteomes" id="UP000007266"/>
    </source>
</evidence>
<evidence type="ECO:0000256" key="4">
    <source>
        <dbReference type="ARBA" id="ARBA00022454"/>
    </source>
</evidence>
<evidence type="ECO:0000256" key="7">
    <source>
        <dbReference type="ARBA" id="ARBA00022737"/>
    </source>
</evidence>
<dbReference type="GO" id="GO:0005813">
    <property type="term" value="C:centrosome"/>
    <property type="evidence" value="ECO:0000318"/>
    <property type="project" value="GO_Central"/>
</dbReference>
<dbReference type="InterPro" id="IPR034085">
    <property type="entry name" value="TOG"/>
</dbReference>
<comment type="similarity">
    <text evidence="13">Belongs to the TOG/XMAP215 family.</text>
</comment>
<dbReference type="eggNOG" id="KOG1820">
    <property type="taxonomic scope" value="Eukaryota"/>
</dbReference>
<evidence type="ECO:0000256" key="10">
    <source>
        <dbReference type="ARBA" id="ARBA00023212"/>
    </source>
</evidence>
<dbReference type="Pfam" id="PF21041">
    <property type="entry name" value="XMAP215_CLASP_TOG"/>
    <property type="match status" value="5"/>
</dbReference>
<dbReference type="InterPro" id="IPR011989">
    <property type="entry name" value="ARM-like"/>
</dbReference>
<dbReference type="GO" id="GO:0000776">
    <property type="term" value="C:kinetochore"/>
    <property type="evidence" value="ECO:0000318"/>
    <property type="project" value="GO_Central"/>
</dbReference>
<keyword evidence="7" id="KW-0677">Repeat</keyword>
<keyword evidence="4" id="KW-0158">Chromosome</keyword>
<keyword evidence="12" id="KW-0137">Centromere</keyword>
<dbReference type="FunFam" id="1.25.10.10:FF:000019">
    <property type="entry name" value="Cytoskeleton-associated protein 5"/>
    <property type="match status" value="1"/>
</dbReference>
<dbReference type="GO" id="GO:0007052">
    <property type="term" value="P:mitotic spindle organization"/>
    <property type="evidence" value="ECO:0000318"/>
    <property type="project" value="GO_Central"/>
</dbReference>
<dbReference type="GO" id="GO:0000922">
    <property type="term" value="C:spindle pole"/>
    <property type="evidence" value="ECO:0000318"/>
    <property type="project" value="GO_Central"/>
</dbReference>
<feature type="region of interest" description="Disordered" evidence="15">
    <location>
        <begin position="1096"/>
        <end position="1119"/>
    </location>
</feature>
<gene>
    <name evidence="17" type="primary">AUGUSTUS-3.0.2_04968</name>
    <name evidence="17" type="ORF">TcasGA2_TC004968</name>
</gene>
<evidence type="ECO:0000256" key="1">
    <source>
        <dbReference type="ARBA" id="ARBA00004300"/>
    </source>
</evidence>
<dbReference type="GO" id="GO:0008017">
    <property type="term" value="F:microtubule binding"/>
    <property type="evidence" value="ECO:0000318"/>
    <property type="project" value="GO_Central"/>
</dbReference>
<feature type="domain" description="TOG" evidence="16">
    <location>
        <begin position="838"/>
        <end position="1073"/>
    </location>
</feature>
<evidence type="ECO:0000256" key="6">
    <source>
        <dbReference type="ARBA" id="ARBA00022618"/>
    </source>
</evidence>
<dbReference type="GO" id="GO:0051298">
    <property type="term" value="P:centrosome duplication"/>
    <property type="evidence" value="ECO:0000318"/>
    <property type="project" value="GO_Central"/>
</dbReference>
<keyword evidence="10" id="KW-0206">Cytoskeleton</keyword>
<dbReference type="GO" id="GO:0005874">
    <property type="term" value="C:microtubule"/>
    <property type="evidence" value="ECO:0007669"/>
    <property type="project" value="UniProtKB-ARBA"/>
</dbReference>
<evidence type="ECO:0000259" key="16">
    <source>
        <dbReference type="SMART" id="SM01349"/>
    </source>
</evidence>